<dbReference type="OrthoDB" id="9765111at2"/>
<evidence type="ECO:0000313" key="7">
    <source>
        <dbReference type="EMBL" id="ASK79726.1"/>
    </source>
</evidence>
<dbReference type="KEGG" id="pmai:CF386_11830"/>
<dbReference type="InterPro" id="IPR003798">
    <property type="entry name" value="DNA_recombination_RmuC"/>
</dbReference>
<keyword evidence="6" id="KW-0472">Membrane</keyword>
<evidence type="ECO:0000256" key="1">
    <source>
        <dbReference type="ARBA" id="ARBA00003416"/>
    </source>
</evidence>
<evidence type="ECO:0000256" key="4">
    <source>
        <dbReference type="ARBA" id="ARBA00023172"/>
    </source>
</evidence>
<evidence type="ECO:0000256" key="2">
    <source>
        <dbReference type="ARBA" id="ARBA00009840"/>
    </source>
</evidence>
<feature type="transmembrane region" description="Helical" evidence="6">
    <location>
        <begin position="6"/>
        <end position="26"/>
    </location>
</feature>
<gene>
    <name evidence="7" type="ORF">CF386_11830</name>
</gene>
<keyword evidence="6" id="KW-1133">Transmembrane helix</keyword>
<evidence type="ECO:0000313" key="8">
    <source>
        <dbReference type="Proteomes" id="UP000242175"/>
    </source>
</evidence>
<reference evidence="7 8" key="1">
    <citation type="journal article" date="2016" name="Int. J. Syst. Evol. Microbiol.">
        <title>Paraphotobacterium marinum gen. nov., sp. nov., a member of the family Vibrionaceae, isolated from surface seawater.</title>
        <authorList>
            <person name="Huang Z."/>
            <person name="Dong C."/>
            <person name="Shao Z."/>
        </authorList>
    </citation>
    <scope>NUCLEOTIDE SEQUENCE [LARGE SCALE GENOMIC DNA]</scope>
    <source>
        <strain evidence="7 8">NSCS20N07D</strain>
    </source>
</reference>
<dbReference type="Pfam" id="PF02646">
    <property type="entry name" value="RmuC"/>
    <property type="match status" value="1"/>
</dbReference>
<protein>
    <submittedName>
        <fullName evidence="7">DNA recombination protein RmuC</fullName>
    </submittedName>
</protein>
<name>A0A220VHJ8_9GAMM</name>
<sequence>MLSYIIFFIVFITTSVIFLYQIKHYINKFNNAMSLLSELKENKMIEVNSLEVDLATLKQQNNQSQEMILLLQKEKKDLVLQCEENINKYNAQKEQYDIIKTTYTNEKKHFEEQLQQLKDIKTQTKLEFQNIANSILEQNSKSFESTSSQSLKHIVNPIQEELSKFKNRLDAIHTEESKQRVELKTQLELLQQLNQNITQQTHDLTVALKGEKKTQGNWGELVLENVLENAGLTLGTDYEREVSFNTESGKKRPDVVVFLPQNKHIIIDAKTSLNAYTDFVNQDDQILRDLAIKKHILAIKDRIKELSNKQYWELPNIKTPEVVIMFIPVESAYVEAIKHEPNIFQEALNKNILVTTPTTLLTSLNIVKQLWQFEQQSKNSAELAKRAQLFHKKLSSFLGNIELVGASINKTRETYDKVISQLYTGQGNLIKQANEFKELGVAVQTELPKSLVEKSKIEIERLKGIDS</sequence>
<dbReference type="PANTHER" id="PTHR30563:SF0">
    <property type="entry name" value="DNA RECOMBINATION PROTEIN RMUC"/>
    <property type="match status" value="1"/>
</dbReference>
<comment type="function">
    <text evidence="1">Involved in DNA recombination.</text>
</comment>
<feature type="coiled-coil region" evidence="5">
    <location>
        <begin position="22"/>
        <end position="74"/>
    </location>
</feature>
<dbReference type="RefSeq" id="WP_089074634.1">
    <property type="nucleotide sequence ID" value="NZ_CBCSAM010000003.1"/>
</dbReference>
<evidence type="ECO:0000256" key="3">
    <source>
        <dbReference type="ARBA" id="ARBA00023054"/>
    </source>
</evidence>
<keyword evidence="8" id="KW-1185">Reference proteome</keyword>
<accession>A0A220VHJ8</accession>
<proteinExistence type="inferred from homology"/>
<keyword evidence="6" id="KW-0812">Transmembrane</keyword>
<dbReference type="AlphaFoldDB" id="A0A220VHJ8"/>
<organism evidence="7 8">
    <name type="scientific">Paraphotobacterium marinum</name>
    <dbReference type="NCBI Taxonomy" id="1755811"/>
    <lineage>
        <taxon>Bacteria</taxon>
        <taxon>Pseudomonadati</taxon>
        <taxon>Pseudomonadota</taxon>
        <taxon>Gammaproteobacteria</taxon>
        <taxon>Vibrionales</taxon>
        <taxon>Vibrionaceae</taxon>
        <taxon>Paraphotobacterium</taxon>
    </lineage>
</organism>
<evidence type="ECO:0000256" key="5">
    <source>
        <dbReference type="SAM" id="Coils"/>
    </source>
</evidence>
<dbReference type="GO" id="GO:0006310">
    <property type="term" value="P:DNA recombination"/>
    <property type="evidence" value="ECO:0007669"/>
    <property type="project" value="UniProtKB-KW"/>
</dbReference>
<dbReference type="Proteomes" id="UP000242175">
    <property type="component" value="Chromosome small"/>
</dbReference>
<comment type="similarity">
    <text evidence="2">Belongs to the RmuC family.</text>
</comment>
<dbReference type="EMBL" id="CP022356">
    <property type="protein sequence ID" value="ASK79726.1"/>
    <property type="molecule type" value="Genomic_DNA"/>
</dbReference>
<feature type="coiled-coil region" evidence="5">
    <location>
        <begin position="100"/>
        <end position="127"/>
    </location>
</feature>
<dbReference type="PANTHER" id="PTHR30563">
    <property type="entry name" value="DNA RECOMBINATION PROTEIN RMUC"/>
    <property type="match status" value="1"/>
</dbReference>
<keyword evidence="4" id="KW-0233">DNA recombination</keyword>
<evidence type="ECO:0000256" key="6">
    <source>
        <dbReference type="SAM" id="Phobius"/>
    </source>
</evidence>
<keyword evidence="3 5" id="KW-0175">Coiled coil</keyword>